<evidence type="ECO:0000313" key="13">
    <source>
        <dbReference type="Proteomes" id="UP000055590"/>
    </source>
</evidence>
<dbReference type="STRING" id="1391653.AKJ08_2729"/>
<dbReference type="PROSITE" id="PS51257">
    <property type="entry name" value="PROKAR_LIPOPROTEIN"/>
    <property type="match status" value="1"/>
</dbReference>
<dbReference type="SUPFAM" id="SSF55874">
    <property type="entry name" value="ATPase domain of HSP90 chaperone/DNA topoisomerase II/histidine kinase"/>
    <property type="match status" value="1"/>
</dbReference>
<dbReference type="PROSITE" id="PS50109">
    <property type="entry name" value="HIS_KIN"/>
    <property type="match status" value="1"/>
</dbReference>
<dbReference type="InterPro" id="IPR036097">
    <property type="entry name" value="HisK_dim/P_sf"/>
</dbReference>
<gene>
    <name evidence="12" type="ORF">AKJ08_2729</name>
</gene>
<dbReference type="GO" id="GO:0000155">
    <property type="term" value="F:phosphorelay sensor kinase activity"/>
    <property type="evidence" value="ECO:0007669"/>
    <property type="project" value="InterPro"/>
</dbReference>
<comment type="subcellular location">
    <subcellularLocation>
        <location evidence="2">Membrane</location>
    </subcellularLocation>
</comment>
<evidence type="ECO:0000256" key="5">
    <source>
        <dbReference type="ARBA" id="ARBA00022679"/>
    </source>
</evidence>
<dbReference type="Gene3D" id="3.30.565.10">
    <property type="entry name" value="Histidine kinase-like ATPase, C-terminal domain"/>
    <property type="match status" value="1"/>
</dbReference>
<dbReference type="InterPro" id="IPR004358">
    <property type="entry name" value="Sig_transdc_His_kin-like_C"/>
</dbReference>
<feature type="domain" description="HAMP" evidence="11">
    <location>
        <begin position="77"/>
        <end position="122"/>
    </location>
</feature>
<evidence type="ECO:0000256" key="8">
    <source>
        <dbReference type="ARBA" id="ARBA00023136"/>
    </source>
</evidence>
<dbReference type="Gene3D" id="1.10.287.130">
    <property type="match status" value="1"/>
</dbReference>
<dbReference type="EC" id="2.7.13.3" evidence="3"/>
<dbReference type="Pfam" id="PF00512">
    <property type="entry name" value="HisKA"/>
    <property type="match status" value="1"/>
</dbReference>
<dbReference type="PANTHER" id="PTHR43711">
    <property type="entry name" value="TWO-COMPONENT HISTIDINE KINASE"/>
    <property type="match status" value="1"/>
</dbReference>
<dbReference type="InterPro" id="IPR050736">
    <property type="entry name" value="Sensor_HK_Regulatory"/>
</dbReference>
<dbReference type="FunFam" id="3.30.565.10:FF:000006">
    <property type="entry name" value="Sensor histidine kinase WalK"/>
    <property type="match status" value="1"/>
</dbReference>
<evidence type="ECO:0000259" key="10">
    <source>
        <dbReference type="PROSITE" id="PS50109"/>
    </source>
</evidence>
<dbReference type="SMART" id="SM00388">
    <property type="entry name" value="HisKA"/>
    <property type="match status" value="1"/>
</dbReference>
<keyword evidence="9" id="KW-0812">Transmembrane</keyword>
<dbReference type="Proteomes" id="UP000055590">
    <property type="component" value="Chromosome"/>
</dbReference>
<sequence length="347" mass="37797">MKGLLGMAAVLAFAAACWTGAFHLTTWAFDWIAADPAPLTRQLATAFTGLLLMMFPPMVVGVVHRPREIARWTAALNAIRRIGKGDFGVRIDLGGARNRHHPFVGLADGINDMAAELGRLEQMRQAFISDVSHELQSPLTSIGGFAKAVRDDELSPDDRRRYLDIIALESDRLSRLSDDLLRLTALEAEGPELRREPFRLDAQLQRVILAAEPQWVAKGLDVEAQLEPNFLVADEALLERVWTNLVHNAVKFTPAGGRVLVRSWTRDGEAVVEIVDTGIGIALEDQPRVFERFFKADPSRNRDAGGSGLGLALAEKVVSLHGGRIGVRSAPGEGATFTVTLASAQSV</sequence>
<name>A0A0K1PFQ9_9BACT</name>
<evidence type="ECO:0000256" key="6">
    <source>
        <dbReference type="ARBA" id="ARBA00022777"/>
    </source>
</evidence>
<dbReference type="PANTHER" id="PTHR43711:SF1">
    <property type="entry name" value="HISTIDINE KINASE 1"/>
    <property type="match status" value="1"/>
</dbReference>
<dbReference type="PRINTS" id="PR00344">
    <property type="entry name" value="BCTRLSENSOR"/>
</dbReference>
<keyword evidence="5" id="KW-0808">Transferase</keyword>
<dbReference type="CDD" id="cd16922">
    <property type="entry name" value="HATPase_EvgS-ArcB-TorS-like"/>
    <property type="match status" value="1"/>
</dbReference>
<keyword evidence="4" id="KW-0597">Phosphoprotein</keyword>
<proteinExistence type="predicted"/>
<keyword evidence="8 9" id="KW-0472">Membrane</keyword>
<evidence type="ECO:0000256" key="2">
    <source>
        <dbReference type="ARBA" id="ARBA00004370"/>
    </source>
</evidence>
<dbReference type="OrthoDB" id="9815202at2"/>
<dbReference type="InterPro" id="IPR003660">
    <property type="entry name" value="HAMP_dom"/>
</dbReference>
<evidence type="ECO:0000256" key="9">
    <source>
        <dbReference type="SAM" id="Phobius"/>
    </source>
</evidence>
<dbReference type="KEGG" id="vin:AKJ08_2729"/>
<dbReference type="RefSeq" id="WP_157370674.1">
    <property type="nucleotide sequence ID" value="NZ_CP012332.1"/>
</dbReference>
<dbReference type="SMART" id="SM00387">
    <property type="entry name" value="HATPase_c"/>
    <property type="match status" value="1"/>
</dbReference>
<keyword evidence="7" id="KW-0902">Two-component regulatory system</keyword>
<comment type="catalytic activity">
    <reaction evidence="1">
        <text>ATP + protein L-histidine = ADP + protein N-phospho-L-histidine.</text>
        <dbReference type="EC" id="2.7.13.3"/>
    </reaction>
</comment>
<protein>
    <recommendedName>
        <fullName evidence="3">histidine kinase</fullName>
        <ecNumber evidence="3">2.7.13.3</ecNumber>
    </recommendedName>
</protein>
<keyword evidence="6 12" id="KW-0418">Kinase</keyword>
<keyword evidence="9" id="KW-1133">Transmembrane helix</keyword>
<organism evidence="12 13">
    <name type="scientific">Vulgatibacter incomptus</name>
    <dbReference type="NCBI Taxonomy" id="1391653"/>
    <lineage>
        <taxon>Bacteria</taxon>
        <taxon>Pseudomonadati</taxon>
        <taxon>Myxococcota</taxon>
        <taxon>Myxococcia</taxon>
        <taxon>Myxococcales</taxon>
        <taxon>Cystobacterineae</taxon>
        <taxon>Vulgatibacteraceae</taxon>
        <taxon>Vulgatibacter</taxon>
    </lineage>
</organism>
<dbReference type="FunFam" id="1.10.287.130:FF:000001">
    <property type="entry name" value="Two-component sensor histidine kinase"/>
    <property type="match status" value="1"/>
</dbReference>
<dbReference type="EMBL" id="CP012332">
    <property type="protein sequence ID" value="AKU92342.1"/>
    <property type="molecule type" value="Genomic_DNA"/>
</dbReference>
<dbReference type="SUPFAM" id="SSF47384">
    <property type="entry name" value="Homodimeric domain of signal transducing histidine kinase"/>
    <property type="match status" value="1"/>
</dbReference>
<keyword evidence="13" id="KW-1185">Reference proteome</keyword>
<accession>A0A0K1PFQ9</accession>
<reference evidence="12 13" key="1">
    <citation type="submission" date="2015-08" db="EMBL/GenBank/DDBJ databases">
        <authorList>
            <person name="Babu N.S."/>
            <person name="Beckwith C.J."/>
            <person name="Beseler K.G."/>
            <person name="Brison A."/>
            <person name="Carone J.V."/>
            <person name="Caskin T.P."/>
            <person name="Diamond M."/>
            <person name="Durham M.E."/>
            <person name="Foxe J.M."/>
            <person name="Go M."/>
            <person name="Henderson B.A."/>
            <person name="Jones I.B."/>
            <person name="McGettigan J.A."/>
            <person name="Micheletti S.J."/>
            <person name="Nasrallah M.E."/>
            <person name="Ortiz D."/>
            <person name="Piller C.R."/>
            <person name="Privatt S.R."/>
            <person name="Schneider S.L."/>
            <person name="Sharp S."/>
            <person name="Smith T.C."/>
            <person name="Stanton J.D."/>
            <person name="Ullery H.E."/>
            <person name="Wilson R.J."/>
            <person name="Serrano M.G."/>
            <person name="Buck G."/>
            <person name="Lee V."/>
            <person name="Wang Y."/>
            <person name="Carvalho R."/>
            <person name="Voegtly L."/>
            <person name="Shi R."/>
            <person name="Duckworth R."/>
            <person name="Johnson A."/>
            <person name="Loviza R."/>
            <person name="Walstead R."/>
            <person name="Shah Z."/>
            <person name="Kiflezghi M."/>
            <person name="Wade K."/>
            <person name="Ball S.L."/>
            <person name="Bradley K.W."/>
            <person name="Asai D.J."/>
            <person name="Bowman C.A."/>
            <person name="Russell D.A."/>
            <person name="Pope W.H."/>
            <person name="Jacobs-Sera D."/>
            <person name="Hendrix R.W."/>
            <person name="Hatfull G.F."/>
        </authorList>
    </citation>
    <scope>NUCLEOTIDE SEQUENCE [LARGE SCALE GENOMIC DNA]</scope>
    <source>
        <strain evidence="12 13">DSM 27710</strain>
    </source>
</reference>
<dbReference type="Pfam" id="PF02518">
    <property type="entry name" value="HATPase_c"/>
    <property type="match status" value="1"/>
</dbReference>
<dbReference type="GO" id="GO:0016020">
    <property type="term" value="C:membrane"/>
    <property type="evidence" value="ECO:0007669"/>
    <property type="project" value="UniProtKB-SubCell"/>
</dbReference>
<feature type="domain" description="Histidine kinase" evidence="10">
    <location>
        <begin position="130"/>
        <end position="345"/>
    </location>
</feature>
<evidence type="ECO:0000256" key="7">
    <source>
        <dbReference type="ARBA" id="ARBA00023012"/>
    </source>
</evidence>
<dbReference type="AlphaFoldDB" id="A0A0K1PFQ9"/>
<dbReference type="InterPro" id="IPR003594">
    <property type="entry name" value="HATPase_dom"/>
</dbReference>
<dbReference type="InterPro" id="IPR036890">
    <property type="entry name" value="HATPase_C_sf"/>
</dbReference>
<dbReference type="InterPro" id="IPR003661">
    <property type="entry name" value="HisK_dim/P_dom"/>
</dbReference>
<evidence type="ECO:0000256" key="4">
    <source>
        <dbReference type="ARBA" id="ARBA00022553"/>
    </source>
</evidence>
<dbReference type="PROSITE" id="PS50885">
    <property type="entry name" value="HAMP"/>
    <property type="match status" value="1"/>
</dbReference>
<evidence type="ECO:0000259" key="11">
    <source>
        <dbReference type="PROSITE" id="PS50885"/>
    </source>
</evidence>
<evidence type="ECO:0000313" key="12">
    <source>
        <dbReference type="EMBL" id="AKU92342.1"/>
    </source>
</evidence>
<dbReference type="InterPro" id="IPR005467">
    <property type="entry name" value="His_kinase_dom"/>
</dbReference>
<feature type="transmembrane region" description="Helical" evidence="9">
    <location>
        <begin position="43"/>
        <end position="63"/>
    </location>
</feature>
<evidence type="ECO:0000256" key="1">
    <source>
        <dbReference type="ARBA" id="ARBA00000085"/>
    </source>
</evidence>
<evidence type="ECO:0000256" key="3">
    <source>
        <dbReference type="ARBA" id="ARBA00012438"/>
    </source>
</evidence>
<dbReference type="CDD" id="cd00082">
    <property type="entry name" value="HisKA"/>
    <property type="match status" value="1"/>
</dbReference>